<dbReference type="Proteomes" id="UP000659344">
    <property type="component" value="Unassembled WGS sequence"/>
</dbReference>
<gene>
    <name evidence="5" type="ORF">GCM10008013_04240</name>
</gene>
<reference evidence="6" key="1">
    <citation type="journal article" date="2019" name="Int. J. Syst. Evol. Microbiol.">
        <title>The Global Catalogue of Microorganisms (GCM) 10K type strain sequencing project: providing services to taxonomists for standard genome sequencing and annotation.</title>
        <authorList>
            <consortium name="The Broad Institute Genomics Platform"/>
            <consortium name="The Broad Institute Genome Sequencing Center for Infectious Disease"/>
            <person name="Wu L."/>
            <person name="Ma J."/>
        </authorList>
    </citation>
    <scope>NUCLEOTIDE SEQUENCE [LARGE SCALE GENOMIC DNA]</scope>
    <source>
        <strain evidence="6">CGMCC 1.12769</strain>
    </source>
</reference>
<evidence type="ECO:0000259" key="3">
    <source>
        <dbReference type="Pfam" id="PF01408"/>
    </source>
</evidence>
<proteinExistence type="inferred from homology"/>
<evidence type="ECO:0000256" key="1">
    <source>
        <dbReference type="ARBA" id="ARBA00010928"/>
    </source>
</evidence>
<comment type="similarity">
    <text evidence="1">Belongs to the Gfo/Idh/MocA family.</text>
</comment>
<feature type="domain" description="Gfo/Idh/MocA-like oxidoreductase N-terminal" evidence="3">
    <location>
        <begin position="9"/>
        <end position="125"/>
    </location>
</feature>
<evidence type="ECO:0000256" key="2">
    <source>
        <dbReference type="ARBA" id="ARBA00023002"/>
    </source>
</evidence>
<name>A0ABQ1Y589_9BACL</name>
<keyword evidence="2" id="KW-0560">Oxidoreductase</keyword>
<accession>A0ABQ1Y589</accession>
<dbReference type="PANTHER" id="PTHR22604:SF105">
    <property type="entry name" value="TRANS-1,2-DIHYDROBENZENE-1,2-DIOL DEHYDROGENASE"/>
    <property type="match status" value="1"/>
</dbReference>
<dbReference type="Gene3D" id="3.40.50.720">
    <property type="entry name" value="NAD(P)-binding Rossmann-like Domain"/>
    <property type="match status" value="1"/>
</dbReference>
<dbReference type="Pfam" id="PF01408">
    <property type="entry name" value="GFO_IDH_MocA"/>
    <property type="match status" value="1"/>
</dbReference>
<keyword evidence="6" id="KW-1185">Reference proteome</keyword>
<dbReference type="SUPFAM" id="SSF51735">
    <property type="entry name" value="NAD(P)-binding Rossmann-fold domains"/>
    <property type="match status" value="1"/>
</dbReference>
<dbReference type="PANTHER" id="PTHR22604">
    <property type="entry name" value="OXIDOREDUCTASES"/>
    <property type="match status" value="1"/>
</dbReference>
<protein>
    <submittedName>
        <fullName evidence="5">Dehydrogenase</fullName>
    </submittedName>
</protein>
<comment type="caution">
    <text evidence="5">The sequence shown here is derived from an EMBL/GenBank/DDBJ whole genome shotgun (WGS) entry which is preliminary data.</text>
</comment>
<evidence type="ECO:0000259" key="4">
    <source>
        <dbReference type="Pfam" id="PF22725"/>
    </source>
</evidence>
<dbReference type="RefSeq" id="WP_188535340.1">
    <property type="nucleotide sequence ID" value="NZ_BMFT01000001.1"/>
</dbReference>
<dbReference type="InterPro" id="IPR050984">
    <property type="entry name" value="Gfo/Idh/MocA_domain"/>
</dbReference>
<dbReference type="InterPro" id="IPR055170">
    <property type="entry name" value="GFO_IDH_MocA-like_dom"/>
</dbReference>
<dbReference type="Pfam" id="PF22725">
    <property type="entry name" value="GFO_IDH_MocA_C3"/>
    <property type="match status" value="1"/>
</dbReference>
<sequence>MNIRKDGKIKWGIMGTGVIAEQFVADLVHTTNGEAYAVGSRREGSAEEFAEKFNLPCAYGSYEELVHDPEVDVIYIATPHPFHQENAMNSLRAGKSVLCEKPFTVNSNELELLISMARKQGLFLMEAMWMRFLPPMVRVKQWLSEGRIGDVRLVKAEFGIMSDWDPEGRLLNPDLAGGALLDVGIYPVSFASMIFGSSPTEVWSTAHIGTTGVDEQFSLILSYGSRRSACLHGAVRLDLKNEAYIHGTKGYIHLPSLHNAASATLYVNGEEVETFCDDRAGKGYSYEAEEVGNCILNGLRESPMMPWEESLGVMRLLDEVREQWKLQYPFE</sequence>
<dbReference type="InterPro" id="IPR000683">
    <property type="entry name" value="Gfo/Idh/MocA-like_OxRdtase_N"/>
</dbReference>
<evidence type="ECO:0000313" key="5">
    <source>
        <dbReference type="EMBL" id="GGH12040.1"/>
    </source>
</evidence>
<dbReference type="InterPro" id="IPR036291">
    <property type="entry name" value="NAD(P)-bd_dom_sf"/>
</dbReference>
<dbReference type="EMBL" id="BMFT01000001">
    <property type="protein sequence ID" value="GGH12040.1"/>
    <property type="molecule type" value="Genomic_DNA"/>
</dbReference>
<organism evidence="5 6">
    <name type="scientific">Paenibacillus segetis</name>
    <dbReference type="NCBI Taxonomy" id="1325360"/>
    <lineage>
        <taxon>Bacteria</taxon>
        <taxon>Bacillati</taxon>
        <taxon>Bacillota</taxon>
        <taxon>Bacilli</taxon>
        <taxon>Bacillales</taxon>
        <taxon>Paenibacillaceae</taxon>
        <taxon>Paenibacillus</taxon>
    </lineage>
</organism>
<dbReference type="SUPFAM" id="SSF55347">
    <property type="entry name" value="Glyceraldehyde-3-phosphate dehydrogenase-like, C-terminal domain"/>
    <property type="match status" value="1"/>
</dbReference>
<feature type="domain" description="GFO/IDH/MocA-like oxidoreductase" evidence="4">
    <location>
        <begin position="137"/>
        <end position="252"/>
    </location>
</feature>
<dbReference type="Gene3D" id="3.30.360.10">
    <property type="entry name" value="Dihydrodipicolinate Reductase, domain 2"/>
    <property type="match status" value="1"/>
</dbReference>
<evidence type="ECO:0000313" key="6">
    <source>
        <dbReference type="Proteomes" id="UP000659344"/>
    </source>
</evidence>